<dbReference type="EMBL" id="CM023472">
    <property type="protein sequence ID" value="KAH7960857.1"/>
    <property type="molecule type" value="Genomic_DNA"/>
</dbReference>
<comment type="caution">
    <text evidence="1">The sequence shown here is derived from an EMBL/GenBank/DDBJ whole genome shotgun (WGS) entry which is preliminary data.</text>
</comment>
<organism evidence="1 2">
    <name type="scientific">Dermacentor silvarum</name>
    <name type="common">Tick</name>
    <dbReference type="NCBI Taxonomy" id="543639"/>
    <lineage>
        <taxon>Eukaryota</taxon>
        <taxon>Metazoa</taxon>
        <taxon>Ecdysozoa</taxon>
        <taxon>Arthropoda</taxon>
        <taxon>Chelicerata</taxon>
        <taxon>Arachnida</taxon>
        <taxon>Acari</taxon>
        <taxon>Parasitiformes</taxon>
        <taxon>Ixodida</taxon>
        <taxon>Ixodoidea</taxon>
        <taxon>Ixodidae</taxon>
        <taxon>Rhipicephalinae</taxon>
        <taxon>Dermacentor</taxon>
    </lineage>
</organism>
<evidence type="ECO:0000313" key="2">
    <source>
        <dbReference type="Proteomes" id="UP000821865"/>
    </source>
</evidence>
<dbReference type="Proteomes" id="UP000821865">
    <property type="component" value="Chromosome 3"/>
</dbReference>
<accession>A0ACB8D8T0</accession>
<protein>
    <submittedName>
        <fullName evidence="1">Uncharacterized protein</fullName>
    </submittedName>
</protein>
<gene>
    <name evidence="1" type="ORF">HPB49_024029</name>
</gene>
<evidence type="ECO:0000313" key="1">
    <source>
        <dbReference type="EMBL" id="KAH7960857.1"/>
    </source>
</evidence>
<keyword evidence="2" id="KW-1185">Reference proteome</keyword>
<name>A0ACB8D8T0_DERSI</name>
<sequence length="445" mass="49237">MSLTATAQEDVHPKTVTLLEGFASADTPALIQENVYVFLGHGLFQRIVLVGAFVATIVVLLHSFAYYLIGRPVDHWCQPPDDLRHLGVPVWKNVAIPVLADGSLSKCTVYQPPLPGDDPDNRSAVPCERWDYDTEEDGESIISMWNLVCNRRWLYSVSKFTFASASMLFVPIAGIAADHMGRRPVLSACAISTLLGNLVAAASSSLGLFILSRFVTAAMACATMLMALSVLYEVTGNQHRAPYIMAASGIPMLVTPPMVRMLSMLKPRWVLSQALLVTATATMVFWCCCLDESPVWQIAAWRLRAAEFTVLRAVRMNGIDEHKATATFKAFKQQLLKRDASCTSAIAGTTSILRWASLRRRESSALVTWFSLSFALYSSRPTATHELWVLASFLLRVLMFIIAFYWHEATRPPCDSVSHAGYPRYLKRAADDPLQLALDRRASSA</sequence>
<reference evidence="1" key="1">
    <citation type="submission" date="2020-05" db="EMBL/GenBank/DDBJ databases">
        <title>Large-scale comparative analyses of tick genomes elucidate their genetic diversity and vector capacities.</title>
        <authorList>
            <person name="Jia N."/>
            <person name="Wang J."/>
            <person name="Shi W."/>
            <person name="Du L."/>
            <person name="Sun Y."/>
            <person name="Zhan W."/>
            <person name="Jiang J."/>
            <person name="Wang Q."/>
            <person name="Zhang B."/>
            <person name="Ji P."/>
            <person name="Sakyi L.B."/>
            <person name="Cui X."/>
            <person name="Yuan T."/>
            <person name="Jiang B."/>
            <person name="Yang W."/>
            <person name="Lam T.T.-Y."/>
            <person name="Chang Q."/>
            <person name="Ding S."/>
            <person name="Wang X."/>
            <person name="Zhu J."/>
            <person name="Ruan X."/>
            <person name="Zhao L."/>
            <person name="Wei J."/>
            <person name="Que T."/>
            <person name="Du C."/>
            <person name="Cheng J."/>
            <person name="Dai P."/>
            <person name="Han X."/>
            <person name="Huang E."/>
            <person name="Gao Y."/>
            <person name="Liu J."/>
            <person name="Shao H."/>
            <person name="Ye R."/>
            <person name="Li L."/>
            <person name="Wei W."/>
            <person name="Wang X."/>
            <person name="Wang C."/>
            <person name="Yang T."/>
            <person name="Huo Q."/>
            <person name="Li W."/>
            <person name="Guo W."/>
            <person name="Chen H."/>
            <person name="Zhou L."/>
            <person name="Ni X."/>
            <person name="Tian J."/>
            <person name="Zhou Y."/>
            <person name="Sheng Y."/>
            <person name="Liu T."/>
            <person name="Pan Y."/>
            <person name="Xia L."/>
            <person name="Li J."/>
            <person name="Zhao F."/>
            <person name="Cao W."/>
        </authorList>
    </citation>
    <scope>NUCLEOTIDE SEQUENCE</scope>
    <source>
        <strain evidence="1">Dsil-2018</strain>
    </source>
</reference>
<proteinExistence type="predicted"/>